<organism evidence="2 3">
    <name type="scientific">Thermotomaculum hydrothermale</name>
    <dbReference type="NCBI Taxonomy" id="981385"/>
    <lineage>
        <taxon>Bacteria</taxon>
        <taxon>Pseudomonadati</taxon>
        <taxon>Acidobacteriota</taxon>
        <taxon>Holophagae</taxon>
        <taxon>Thermotomaculales</taxon>
        <taxon>Thermotomaculaceae</taxon>
        <taxon>Thermotomaculum</taxon>
    </lineage>
</organism>
<dbReference type="SUPFAM" id="SSF55785">
    <property type="entry name" value="PYP-like sensor domain (PAS domain)"/>
    <property type="match status" value="1"/>
</dbReference>
<keyword evidence="3" id="KW-1185">Reference proteome</keyword>
<dbReference type="PANTHER" id="PTHR39966:SF3">
    <property type="entry name" value="DUF438 DOMAIN-CONTAINING PROTEIN"/>
    <property type="match status" value="1"/>
</dbReference>
<dbReference type="PANTHER" id="PTHR39966">
    <property type="entry name" value="BLL2471 PROTEIN-RELATED"/>
    <property type="match status" value="1"/>
</dbReference>
<dbReference type="Gene3D" id="3.30.450.20">
    <property type="entry name" value="PAS domain"/>
    <property type="match status" value="1"/>
</dbReference>
<protein>
    <recommendedName>
        <fullName evidence="1">Hemerythrin-like domain-containing protein</fullName>
    </recommendedName>
</protein>
<dbReference type="Pfam" id="PF01814">
    <property type="entry name" value="Hemerythrin"/>
    <property type="match status" value="1"/>
</dbReference>
<feature type="domain" description="Hemerythrin-like" evidence="1">
    <location>
        <begin position="89"/>
        <end position="185"/>
    </location>
</feature>
<dbReference type="InterPro" id="IPR035965">
    <property type="entry name" value="PAS-like_dom_sf"/>
</dbReference>
<proteinExistence type="predicted"/>
<dbReference type="EMBL" id="AP017470">
    <property type="protein sequence ID" value="BBB32651.1"/>
    <property type="molecule type" value="Genomic_DNA"/>
</dbReference>
<dbReference type="Pfam" id="PF13596">
    <property type="entry name" value="PAS_10"/>
    <property type="match status" value="1"/>
</dbReference>
<evidence type="ECO:0000259" key="1">
    <source>
        <dbReference type="Pfam" id="PF01814"/>
    </source>
</evidence>
<accession>A0A7R6PQU0</accession>
<evidence type="ECO:0000313" key="2">
    <source>
        <dbReference type="EMBL" id="BBB32651.1"/>
    </source>
</evidence>
<dbReference type="KEGG" id="thyd:TTHT_1115"/>
<dbReference type="NCBIfam" id="TIGR00229">
    <property type="entry name" value="sensory_box"/>
    <property type="match status" value="1"/>
</dbReference>
<evidence type="ECO:0000313" key="3">
    <source>
        <dbReference type="Proteomes" id="UP000595564"/>
    </source>
</evidence>
<name>A0A7R6PQU0_9BACT</name>
<dbReference type="GO" id="GO:0005886">
    <property type="term" value="C:plasma membrane"/>
    <property type="evidence" value="ECO:0007669"/>
    <property type="project" value="TreeGrafter"/>
</dbReference>
<gene>
    <name evidence="2" type="ORF">TTHT_1115</name>
</gene>
<dbReference type="InterPro" id="IPR000014">
    <property type="entry name" value="PAS"/>
</dbReference>
<dbReference type="Proteomes" id="UP000595564">
    <property type="component" value="Chromosome"/>
</dbReference>
<dbReference type="AlphaFoldDB" id="A0A7R6PQU0"/>
<reference evidence="2 3" key="1">
    <citation type="journal article" date="2012" name="Extremophiles">
        <title>Thermotomaculum hydrothermale gen. nov., sp. nov., a novel heterotrophic thermophile within the phylum Acidobacteria from a deep-sea hydrothermal vent chimney in the Southern Okinawa Trough.</title>
        <authorList>
            <person name="Izumi H."/>
            <person name="Nunoura T."/>
            <person name="Miyazaki M."/>
            <person name="Mino S."/>
            <person name="Toki T."/>
            <person name="Takai K."/>
            <person name="Sako Y."/>
            <person name="Sawabe T."/>
            <person name="Nakagawa S."/>
        </authorList>
    </citation>
    <scope>NUCLEOTIDE SEQUENCE [LARGE SCALE GENOMIC DNA]</scope>
    <source>
        <strain evidence="2 3">AC55</strain>
    </source>
</reference>
<dbReference type="RefSeq" id="WP_201326952.1">
    <property type="nucleotide sequence ID" value="NZ_AP017470.1"/>
</dbReference>
<dbReference type="InterPro" id="IPR012312">
    <property type="entry name" value="Hemerythrin-like"/>
</dbReference>
<sequence>MSGYNKEKREKFYQYCKGILEGQNGKELFEKNKSLLETITPRDVIEVFHFLVEDKYPIEKIKKAVNKILHTVYIPLRDYKSLPFSENGLIDLLVKDNLEMEKRLNKIKPLIKSLNKEHNEETIKKLHKMFSEISEFSLHYVVKENTIFPFLEKKSEFFGCTQIMWSFDDDIKKNIKNILTLLEGEFNLKDFNILSGRLFFDMFAISFRENKILFPYLLEIAEEKEINLMLDEVYEMGLPFVKVEKKDLKNKENTVTNDLFVDLGTGKLKPEQITLIFNHLPVDITYVDENNEVKFFSTPKERIFPRTKSVLGRKVQNCHPPESIDTVNKIVESFKNGEKDRADFWINFKGKFILIQYFAVRNEKGEYKGVLEVTQDITNTKSLEGEKRLLDWEN</sequence>